<keyword evidence="3" id="KW-1185">Reference proteome</keyword>
<keyword evidence="1" id="KW-1133">Transmembrane helix</keyword>
<gene>
    <name evidence="2" type="ORF">SAMN05216605_104116</name>
</gene>
<name>A0A1G7YZ57_9PSED</name>
<accession>A0A1G7YZ57</accession>
<dbReference type="Proteomes" id="UP000182894">
    <property type="component" value="Unassembled WGS sequence"/>
</dbReference>
<evidence type="ECO:0000313" key="3">
    <source>
        <dbReference type="Proteomes" id="UP000182894"/>
    </source>
</evidence>
<protein>
    <submittedName>
        <fullName evidence="2">Uncharacterized protein</fullName>
    </submittedName>
</protein>
<proteinExistence type="predicted"/>
<keyword evidence="1" id="KW-0472">Membrane</keyword>
<dbReference type="EMBL" id="FNCO01000004">
    <property type="protein sequence ID" value="SDH01743.1"/>
    <property type="molecule type" value="Genomic_DNA"/>
</dbReference>
<feature type="transmembrane region" description="Helical" evidence="1">
    <location>
        <begin position="40"/>
        <end position="58"/>
    </location>
</feature>
<organism evidence="2 3">
    <name type="scientific">Pseudomonas abietaniphila</name>
    <dbReference type="NCBI Taxonomy" id="89065"/>
    <lineage>
        <taxon>Bacteria</taxon>
        <taxon>Pseudomonadati</taxon>
        <taxon>Pseudomonadota</taxon>
        <taxon>Gammaproteobacteria</taxon>
        <taxon>Pseudomonadales</taxon>
        <taxon>Pseudomonadaceae</taxon>
        <taxon>Pseudomonas</taxon>
    </lineage>
</organism>
<dbReference type="AlphaFoldDB" id="A0A1G7YZ57"/>
<evidence type="ECO:0000256" key="1">
    <source>
        <dbReference type="SAM" id="Phobius"/>
    </source>
</evidence>
<evidence type="ECO:0000313" key="2">
    <source>
        <dbReference type="EMBL" id="SDH01743.1"/>
    </source>
</evidence>
<sequence>MTRHKKHPAFWKTFAKPTWIALLTAIGLFAALLGDGAWDVLAWVGMAIPAWLSIKGLMVRRRI</sequence>
<dbReference type="RefSeq" id="WP_074752279.1">
    <property type="nucleotide sequence ID" value="NZ_FNCO01000004.1"/>
</dbReference>
<reference evidence="3" key="1">
    <citation type="submission" date="2016-10" db="EMBL/GenBank/DDBJ databases">
        <authorList>
            <person name="Varghese N."/>
            <person name="Submissions S."/>
        </authorList>
    </citation>
    <scope>NUCLEOTIDE SEQUENCE [LARGE SCALE GENOMIC DNA]</scope>
    <source>
        <strain evidence="3">ATCC 700689</strain>
    </source>
</reference>
<dbReference type="OrthoDB" id="8968524at2"/>
<keyword evidence="1" id="KW-0812">Transmembrane</keyword>
<dbReference type="STRING" id="89065.SAMN05216605_104116"/>